<dbReference type="InterPro" id="IPR002577">
    <property type="entry name" value="HTH_HxlR"/>
</dbReference>
<dbReference type="PROSITE" id="PS51118">
    <property type="entry name" value="HTH_HXLR"/>
    <property type="match status" value="1"/>
</dbReference>
<evidence type="ECO:0000256" key="1">
    <source>
        <dbReference type="ARBA" id="ARBA00023015"/>
    </source>
</evidence>
<dbReference type="InterPro" id="IPR036390">
    <property type="entry name" value="WH_DNA-bd_sf"/>
</dbReference>
<feature type="region of interest" description="Disordered" evidence="4">
    <location>
        <begin position="1"/>
        <end position="23"/>
    </location>
</feature>
<evidence type="ECO:0000256" key="3">
    <source>
        <dbReference type="ARBA" id="ARBA00023163"/>
    </source>
</evidence>
<dbReference type="InterPro" id="IPR036388">
    <property type="entry name" value="WH-like_DNA-bd_sf"/>
</dbReference>
<dbReference type="AlphaFoldDB" id="J3JES5"/>
<proteinExistence type="predicted"/>
<dbReference type="Pfam" id="PF01638">
    <property type="entry name" value="HxlR"/>
    <property type="match status" value="1"/>
</dbReference>
<comment type="caution">
    <text evidence="6">The sequence shown here is derived from an EMBL/GenBank/DDBJ whole genome shotgun (WGS) entry which is preliminary data.</text>
</comment>
<dbReference type="SUPFAM" id="SSF46785">
    <property type="entry name" value="Winged helix' DNA-binding domain"/>
    <property type="match status" value="1"/>
</dbReference>
<dbReference type="Gene3D" id="1.10.10.10">
    <property type="entry name" value="Winged helix-like DNA-binding domain superfamily/Winged helix DNA-binding domain"/>
    <property type="match status" value="1"/>
</dbReference>
<reference evidence="6 7" key="1">
    <citation type="journal article" date="2012" name="J. Bacteriol.">
        <title>Draft Genome Sequence of the Extremely Halophilic Archaeon Halogranum salarium B-1T.</title>
        <authorList>
            <person name="Kim K.K."/>
            <person name="Lee K.C."/>
            <person name="Lee J.S."/>
        </authorList>
    </citation>
    <scope>NUCLEOTIDE SEQUENCE [LARGE SCALE GENOMIC DNA]</scope>
    <source>
        <strain evidence="6 7">B-1</strain>
    </source>
</reference>
<keyword evidence="3" id="KW-0804">Transcription</keyword>
<evidence type="ECO:0000256" key="4">
    <source>
        <dbReference type="SAM" id="MobiDB-lite"/>
    </source>
</evidence>
<evidence type="ECO:0000313" key="6">
    <source>
        <dbReference type="EMBL" id="EJN58621.1"/>
    </source>
</evidence>
<organism evidence="6 7">
    <name type="scientific">Halogranum salarium B-1</name>
    <dbReference type="NCBI Taxonomy" id="1210908"/>
    <lineage>
        <taxon>Archaea</taxon>
        <taxon>Methanobacteriati</taxon>
        <taxon>Methanobacteriota</taxon>
        <taxon>Stenosarchaea group</taxon>
        <taxon>Halobacteria</taxon>
        <taxon>Halobacteriales</taxon>
        <taxon>Haloferacaceae</taxon>
    </lineage>
</organism>
<evidence type="ECO:0000256" key="2">
    <source>
        <dbReference type="ARBA" id="ARBA00023125"/>
    </source>
</evidence>
<accession>J3JES5</accession>
<dbReference type="EMBL" id="ALJD01000008">
    <property type="protein sequence ID" value="EJN58621.1"/>
    <property type="molecule type" value="Genomic_DNA"/>
</dbReference>
<dbReference type="Proteomes" id="UP000007813">
    <property type="component" value="Unassembled WGS sequence"/>
</dbReference>
<protein>
    <recommendedName>
        <fullName evidence="5">HTH hxlR-type domain-containing protein</fullName>
    </recommendedName>
</protein>
<keyword evidence="2" id="KW-0238">DNA-binding</keyword>
<sequence>MSDMAIDSKGGPPRPALATDTEREDVREVAEILARKWYLDVLTQLQQDGPYRFNELKRELGVTPKVLTDCLSELTQRGLVDRTVYSESPPHVEYGLAERGYELQRIAAEMAAWRDDPDTTPTVLVVDAVVSTNIRFSEWLSEDYTVERVTDTAHLDDDHLHRADVILYHHDPLLADESRLVDRIQDGSLDVGVVHVTAHRRSSTRTHGRAVELVEPILKDELLQATRTAVETADEA</sequence>
<dbReference type="PANTHER" id="PTHR33204">
    <property type="entry name" value="TRANSCRIPTIONAL REGULATOR, MARR FAMILY"/>
    <property type="match status" value="1"/>
</dbReference>
<dbReference type="PANTHER" id="PTHR33204:SF18">
    <property type="entry name" value="TRANSCRIPTIONAL REGULATORY PROTEIN"/>
    <property type="match status" value="1"/>
</dbReference>
<dbReference type="eggNOG" id="arCOG01057">
    <property type="taxonomic scope" value="Archaea"/>
</dbReference>
<evidence type="ECO:0000259" key="5">
    <source>
        <dbReference type="PROSITE" id="PS51118"/>
    </source>
</evidence>
<feature type="domain" description="HTH hxlR-type" evidence="5">
    <location>
        <begin position="24"/>
        <end position="122"/>
    </location>
</feature>
<name>J3JES5_9EURY</name>
<gene>
    <name evidence="6" type="ORF">HSB1_30990</name>
</gene>
<evidence type="ECO:0000313" key="7">
    <source>
        <dbReference type="Proteomes" id="UP000007813"/>
    </source>
</evidence>
<dbReference type="GO" id="GO:0003677">
    <property type="term" value="F:DNA binding"/>
    <property type="evidence" value="ECO:0007669"/>
    <property type="project" value="UniProtKB-KW"/>
</dbReference>
<keyword evidence="1" id="KW-0805">Transcription regulation</keyword>